<name>A0A1N6IVU4_9FLAO</name>
<sequence length="279" mass="29827">MNKFIYLFVTFAFVSMMHSQSIGINTDTPRATLDVQGNLSVRNLIRVTTPNAALSTDGAVGNSGTVLVSKGPNNPPEWKLIRRPNFNPFYYTIFNNEGAETQAGVDLPGGGTLSGNEIHAENQTLASYIQSGSNTVGYEITALAKTFQIDVATNNIVVLSLETIAQSGSNTVNNAVDFSCGIFVDDQLKGIRVYTLSQTGGGSPFYTYNLIATATGLSAGNHTAKVACKRRANINYTGIFSVGKAIPNATNLNDFMAKSSLTIQTYEKPPATNSIPVYN</sequence>
<reference evidence="2" key="1">
    <citation type="submission" date="2016-12" db="EMBL/GenBank/DDBJ databases">
        <authorList>
            <person name="Varghese N."/>
            <person name="Submissions S."/>
        </authorList>
    </citation>
    <scope>NUCLEOTIDE SEQUENCE [LARGE SCALE GENOMIC DNA]</scope>
    <source>
        <strain evidence="2">DSM 16779</strain>
    </source>
</reference>
<accession>A0A1N6IVU4</accession>
<protein>
    <submittedName>
        <fullName evidence="1">Uncharacterized protein</fullName>
    </submittedName>
</protein>
<organism evidence="1 2">
    <name type="scientific">Chryseobacterium scophthalmum</name>
    <dbReference type="NCBI Taxonomy" id="59733"/>
    <lineage>
        <taxon>Bacteria</taxon>
        <taxon>Pseudomonadati</taxon>
        <taxon>Bacteroidota</taxon>
        <taxon>Flavobacteriia</taxon>
        <taxon>Flavobacteriales</taxon>
        <taxon>Weeksellaceae</taxon>
        <taxon>Chryseobacterium group</taxon>
        <taxon>Chryseobacterium</taxon>
    </lineage>
</organism>
<dbReference type="OrthoDB" id="1273065at2"/>
<evidence type="ECO:0000313" key="2">
    <source>
        <dbReference type="Proteomes" id="UP000184782"/>
    </source>
</evidence>
<keyword evidence="2" id="KW-1185">Reference proteome</keyword>
<dbReference type="AlphaFoldDB" id="A0A1N6IVU4"/>
<dbReference type="EMBL" id="FSRQ01000005">
    <property type="protein sequence ID" value="SIO36147.1"/>
    <property type="molecule type" value="Genomic_DNA"/>
</dbReference>
<dbReference type="RefSeq" id="WP_143747622.1">
    <property type="nucleotide sequence ID" value="NZ_FSRQ01000005.1"/>
</dbReference>
<proteinExistence type="predicted"/>
<evidence type="ECO:0000313" key="1">
    <source>
        <dbReference type="EMBL" id="SIO36147.1"/>
    </source>
</evidence>
<dbReference type="Proteomes" id="UP000184782">
    <property type="component" value="Unassembled WGS sequence"/>
</dbReference>
<dbReference type="STRING" id="59733.SAMN05421769_3815"/>
<gene>
    <name evidence="1" type="ORF">SAMN05421769_3815</name>
</gene>